<evidence type="ECO:0008006" key="3">
    <source>
        <dbReference type="Google" id="ProtNLM"/>
    </source>
</evidence>
<accession>A0A5D3FSM2</accession>
<comment type="caution">
    <text evidence="1">The sequence shown here is derived from an EMBL/GenBank/DDBJ whole genome shotgun (WGS) entry which is preliminary data.</text>
</comment>
<dbReference type="InterPro" id="IPR011047">
    <property type="entry name" value="Quinoprotein_ADH-like_sf"/>
</dbReference>
<protein>
    <recommendedName>
        <fullName evidence="3">Fibronectin type-III domain-containing protein</fullName>
    </recommendedName>
</protein>
<dbReference type="InterPro" id="IPR013783">
    <property type="entry name" value="Ig-like_fold"/>
</dbReference>
<dbReference type="AlphaFoldDB" id="A0A5D3FSM2"/>
<evidence type="ECO:0000313" key="2">
    <source>
        <dbReference type="Proteomes" id="UP000323505"/>
    </source>
</evidence>
<name>A0A5D3FSM2_9ACTN</name>
<sequence length="578" mass="61571">MTTPDRDISWMDLMSPARRLAPERPPRLRHLRHRQLRTRPGAAVLVAALAGALLAAAPAAADTAPPPGQPATITADPLPTWQTDGVVWSIAVVGSTVYVGGNFDHVRPPGAAPGDAREQTRHNLAAFDVATGEPLPWAPNVDGTEFTSTTPQHDCDDLGGNRWRCDAVWEVRPSPDGSRLYVGGDFTKVDGLRRGKIAAFDLPGGALNGFQHEVNSRVQALTASATTVYAGGFFTTVDGTPRQRLAAFAAAGGALTAWAPTADRGVHAMILSPDGSRVIVGGDFNRLNGNPPHGLGAVLTATGASAPWATGVDYISDTRRSWVTDLVTDGEAIYASANGESTFDGRLALNPDDGTTRWIDNCQGATQAITILDGLLYSGSHAHNCATQPNGFPELTPGLPYQRLLAEPTHPAAEYDTPPILYWFPNTNGGPTTESQGPRALGNDGRYLWVGGDFTTVNGSSQQGLTRFGSLAVTRDADPAELIRKPVAAKPDGTTGQLAVTWTETWDRDNQKLVYELIRDDNTVIDTLQSTSVFWDLKTHTFTDTGLASGSTHTYSVRAIDPFNNRVRSSRSVPVQAG</sequence>
<dbReference type="GO" id="GO:0005975">
    <property type="term" value="P:carbohydrate metabolic process"/>
    <property type="evidence" value="ECO:0007669"/>
    <property type="project" value="UniProtKB-ARBA"/>
</dbReference>
<proteinExistence type="predicted"/>
<dbReference type="SUPFAM" id="SSF50998">
    <property type="entry name" value="Quinoprotein alcohol dehydrogenase-like"/>
    <property type="match status" value="1"/>
</dbReference>
<dbReference type="EMBL" id="VSRQ01000002">
    <property type="protein sequence ID" value="TYK51183.1"/>
    <property type="molecule type" value="Genomic_DNA"/>
</dbReference>
<evidence type="ECO:0000313" key="1">
    <source>
        <dbReference type="EMBL" id="TYK51183.1"/>
    </source>
</evidence>
<organism evidence="1 2">
    <name type="scientific">Actinomadura decatromicini</name>
    <dbReference type="NCBI Taxonomy" id="2604572"/>
    <lineage>
        <taxon>Bacteria</taxon>
        <taxon>Bacillati</taxon>
        <taxon>Actinomycetota</taxon>
        <taxon>Actinomycetes</taxon>
        <taxon>Streptosporangiales</taxon>
        <taxon>Thermomonosporaceae</taxon>
        <taxon>Actinomadura</taxon>
    </lineage>
</organism>
<keyword evidence="2" id="KW-1185">Reference proteome</keyword>
<reference evidence="1 2" key="1">
    <citation type="submission" date="2019-08" db="EMBL/GenBank/DDBJ databases">
        <title>Actinomadura sp. nov. CYP1-5 isolated from mountain soil.</title>
        <authorList>
            <person name="Songsumanus A."/>
            <person name="Kuncharoen N."/>
            <person name="Kudo T."/>
            <person name="Yuki M."/>
            <person name="Igarashi Y."/>
            <person name="Tanasupawat S."/>
        </authorList>
    </citation>
    <scope>NUCLEOTIDE SEQUENCE [LARGE SCALE GENOMIC DNA]</scope>
    <source>
        <strain evidence="1 2">CYP1-5</strain>
    </source>
</reference>
<dbReference type="Proteomes" id="UP000323505">
    <property type="component" value="Unassembled WGS sequence"/>
</dbReference>
<gene>
    <name evidence="1" type="ORF">FXF68_12220</name>
</gene>
<dbReference type="Gene3D" id="2.60.40.10">
    <property type="entry name" value="Immunoglobulins"/>
    <property type="match status" value="1"/>
</dbReference>